<comment type="caution">
    <text evidence="2">The sequence shown here is derived from an EMBL/GenBank/DDBJ whole genome shotgun (WGS) entry which is preliminary data.</text>
</comment>
<evidence type="ECO:0000313" key="2">
    <source>
        <dbReference type="EMBL" id="KZM21928.1"/>
    </source>
</evidence>
<gene>
    <name evidence="2" type="ORF">ST47_g6951</name>
</gene>
<feature type="compositionally biased region" description="Polar residues" evidence="1">
    <location>
        <begin position="522"/>
        <end position="534"/>
    </location>
</feature>
<feature type="compositionally biased region" description="Polar residues" evidence="1">
    <location>
        <begin position="493"/>
        <end position="510"/>
    </location>
</feature>
<keyword evidence="3" id="KW-1185">Reference proteome</keyword>
<feature type="region of interest" description="Disordered" evidence="1">
    <location>
        <begin position="152"/>
        <end position="186"/>
    </location>
</feature>
<evidence type="ECO:0000256" key="1">
    <source>
        <dbReference type="SAM" id="MobiDB-lite"/>
    </source>
</evidence>
<feature type="region of interest" description="Disordered" evidence="1">
    <location>
        <begin position="706"/>
        <end position="765"/>
    </location>
</feature>
<feature type="compositionally biased region" description="Polar residues" evidence="1">
    <location>
        <begin position="551"/>
        <end position="561"/>
    </location>
</feature>
<feature type="region of interest" description="Disordered" evidence="1">
    <location>
        <begin position="493"/>
        <end position="605"/>
    </location>
</feature>
<feature type="compositionally biased region" description="Polar residues" evidence="1">
    <location>
        <begin position="152"/>
        <end position="164"/>
    </location>
</feature>
<protein>
    <submittedName>
        <fullName evidence="2">Uncharacterized protein</fullName>
    </submittedName>
</protein>
<accession>A0A163BR84</accession>
<feature type="compositionally biased region" description="Polar residues" evidence="1">
    <location>
        <begin position="706"/>
        <end position="730"/>
    </location>
</feature>
<dbReference type="Proteomes" id="UP000076837">
    <property type="component" value="Unassembled WGS sequence"/>
</dbReference>
<feature type="compositionally biased region" description="Polar residues" evidence="1">
    <location>
        <begin position="298"/>
        <end position="318"/>
    </location>
</feature>
<evidence type="ECO:0000313" key="3">
    <source>
        <dbReference type="Proteomes" id="UP000076837"/>
    </source>
</evidence>
<feature type="region of interest" description="Disordered" evidence="1">
    <location>
        <begin position="242"/>
        <end position="338"/>
    </location>
</feature>
<dbReference type="AlphaFoldDB" id="A0A163BR84"/>
<sequence>MSQPPPIDPRWVAMREKHQEEVGAFARSVATAHKDLNDYVEAAHKSLLKRHSQQERELYGLASSISSRDISVTHSVAYKTQPTASKMSLAPAYTSQKPLPMPGPERKQHSSGQSTALSTAQGSQRQKDQATPSAAAPQQLVKQQMKLLPQSLQAQPQKNEQAPSVSPKGQLFKPGQYKPSVTSLRRQPGRTNKYEIIDLCSDNENDDDDMIVEVRRDAVQKSTAVSTPVLPSIPTATVQLFGESSKKKHPPHIKRENGEAGRSTQGQPRLPHHARVSNHRPVTNLAPVRLPHSDQSRDSTALNSLSSPISRCTVSSQHQAQAPPQPAHENALSSFDRKNKTTPTNVVVQDMNNLTVHQVVVPGNKDLLALHHHKQDERTKSIAPSSSDMFARKDSDDGVDIEDVPMAYLNIKAILNQRSMTVSSNDSIGVASSASTVANPSIFTNDMQKMHPPTPPPSVASAPTTCQAAEAGTLLRAFKKPLPAAATPRTLDSAQIYTSTSRSPGSTLSANRLPDKLLIHQRGTSVASRTSETLGPSRKRKEVDLDDYEQFTYSRSGSPFTDRNKPSILPDSHSKRSKITASATSKPNGPPPPSASSVTPMSREKNGFGFRTVASSMPMTLSQMPSAKSKLSEPQTPIQEYHCRKSQIATISLGKRSAAVRAQEKIRKISDADEEFHTNDQIFQATAKEVRMGATVTTDLGRRLRSMSSTPVPAGTHSNIPKNSTLSDVRTASAKPAARTKTNRSVYAKEGSLSNRATEARPAARSRNISQLIGDDFDKDFEGDLDISEFTYVNGIIIQTG</sequence>
<name>A0A163BR84_DIDRA</name>
<dbReference type="EMBL" id="JYNV01000231">
    <property type="protein sequence ID" value="KZM21928.1"/>
    <property type="molecule type" value="Genomic_DNA"/>
</dbReference>
<feature type="region of interest" description="Disordered" evidence="1">
    <location>
        <begin position="79"/>
        <end position="139"/>
    </location>
</feature>
<reference evidence="2 3" key="1">
    <citation type="journal article" date="2016" name="Sci. Rep.">
        <title>Draft genome sequencing and secretome analysis of fungal phytopathogen Ascochyta rabiei provides insight into the necrotrophic effector repertoire.</title>
        <authorList>
            <person name="Verma S."/>
            <person name="Gazara R.K."/>
            <person name="Nizam S."/>
            <person name="Parween S."/>
            <person name="Chattopadhyay D."/>
            <person name="Verma P.K."/>
        </authorList>
    </citation>
    <scope>NUCLEOTIDE SEQUENCE [LARGE SCALE GENOMIC DNA]</scope>
    <source>
        <strain evidence="2 3">ArDII</strain>
    </source>
</reference>
<organism evidence="2 3">
    <name type="scientific">Didymella rabiei</name>
    <name type="common">Chickpea ascochyta blight fungus</name>
    <name type="synonym">Mycosphaerella rabiei</name>
    <dbReference type="NCBI Taxonomy" id="5454"/>
    <lineage>
        <taxon>Eukaryota</taxon>
        <taxon>Fungi</taxon>
        <taxon>Dikarya</taxon>
        <taxon>Ascomycota</taxon>
        <taxon>Pezizomycotina</taxon>
        <taxon>Dothideomycetes</taxon>
        <taxon>Pleosporomycetidae</taxon>
        <taxon>Pleosporales</taxon>
        <taxon>Pleosporineae</taxon>
        <taxon>Didymellaceae</taxon>
        <taxon>Ascochyta</taxon>
    </lineage>
</organism>
<feature type="compositionally biased region" description="Polar residues" evidence="1">
    <location>
        <begin position="110"/>
        <end position="132"/>
    </location>
</feature>
<proteinExistence type="predicted"/>